<accession>A0ABN7IGC9</accession>
<sequence length="184" mass="20698">MLGNLAHILDAVTRTGGVSTGLRRAVVVAAAALMLAGCAQPWQQFHGGEDQSAIIARMGQPREIHELPDGGRRLMWPTQPMGTTNVVADINAAGKIVNVRQALQLSEFNQAQIGKWTRDDVRANFGPPAESGFFRRTQREVWSYRYMENNITPMMFHFSFDTNGVLREVQRTPDTTRDRNLRRF</sequence>
<dbReference type="EMBL" id="CAJHCQ010000026">
    <property type="protein sequence ID" value="CAD6559203.1"/>
    <property type="molecule type" value="Genomic_DNA"/>
</dbReference>
<keyword evidence="2" id="KW-1185">Reference proteome</keyword>
<dbReference type="Proteomes" id="UP000656319">
    <property type="component" value="Unassembled WGS sequence"/>
</dbReference>
<name>A0ABN7IGC9_9BURK</name>
<proteinExistence type="predicted"/>
<reference evidence="1 2" key="1">
    <citation type="submission" date="2020-10" db="EMBL/GenBank/DDBJ databases">
        <authorList>
            <person name="Peeters C."/>
        </authorList>
    </citation>
    <scope>NUCLEOTIDE SEQUENCE [LARGE SCALE GENOMIC DNA]</scope>
    <source>
        <strain evidence="1 2">LMG 27952</strain>
    </source>
</reference>
<evidence type="ECO:0000313" key="2">
    <source>
        <dbReference type="Proteomes" id="UP000656319"/>
    </source>
</evidence>
<gene>
    <name evidence="1" type="ORF">LMG27952_06821</name>
</gene>
<evidence type="ECO:0000313" key="1">
    <source>
        <dbReference type="EMBL" id="CAD6559203.1"/>
    </source>
</evidence>
<evidence type="ECO:0008006" key="3">
    <source>
        <dbReference type="Google" id="ProtNLM"/>
    </source>
</evidence>
<organism evidence="1 2">
    <name type="scientific">Paraburkholderia hiiakae</name>
    <dbReference type="NCBI Taxonomy" id="1081782"/>
    <lineage>
        <taxon>Bacteria</taxon>
        <taxon>Pseudomonadati</taxon>
        <taxon>Pseudomonadota</taxon>
        <taxon>Betaproteobacteria</taxon>
        <taxon>Burkholderiales</taxon>
        <taxon>Burkholderiaceae</taxon>
        <taxon>Paraburkholderia</taxon>
    </lineage>
</organism>
<comment type="caution">
    <text evidence="1">The sequence shown here is derived from an EMBL/GenBank/DDBJ whole genome shotgun (WGS) entry which is preliminary data.</text>
</comment>
<protein>
    <recommendedName>
        <fullName evidence="3">Beta-barrel assembly machine subunit BamE</fullName>
    </recommendedName>
</protein>